<proteinExistence type="predicted"/>
<keyword evidence="2" id="KW-1185">Reference proteome</keyword>
<organism evidence="1 2">
    <name type="scientific">Aureliella helgolandensis</name>
    <dbReference type="NCBI Taxonomy" id="2527968"/>
    <lineage>
        <taxon>Bacteria</taxon>
        <taxon>Pseudomonadati</taxon>
        <taxon>Planctomycetota</taxon>
        <taxon>Planctomycetia</taxon>
        <taxon>Pirellulales</taxon>
        <taxon>Pirellulaceae</taxon>
        <taxon>Aureliella</taxon>
    </lineage>
</organism>
<protein>
    <submittedName>
        <fullName evidence="1">Uncharacterized protein</fullName>
    </submittedName>
</protein>
<dbReference type="EMBL" id="CP036298">
    <property type="protein sequence ID" value="QDV27777.1"/>
    <property type="molecule type" value="Genomic_DNA"/>
</dbReference>
<dbReference type="RefSeq" id="WP_145085678.1">
    <property type="nucleotide sequence ID" value="NZ_CP036298.1"/>
</dbReference>
<reference evidence="1 2" key="1">
    <citation type="submission" date="2019-02" db="EMBL/GenBank/DDBJ databases">
        <title>Deep-cultivation of Planctomycetes and their phenomic and genomic characterization uncovers novel biology.</title>
        <authorList>
            <person name="Wiegand S."/>
            <person name="Jogler M."/>
            <person name="Boedeker C."/>
            <person name="Pinto D."/>
            <person name="Vollmers J."/>
            <person name="Rivas-Marin E."/>
            <person name="Kohn T."/>
            <person name="Peeters S.H."/>
            <person name="Heuer A."/>
            <person name="Rast P."/>
            <person name="Oberbeckmann S."/>
            <person name="Bunk B."/>
            <person name="Jeske O."/>
            <person name="Meyerdierks A."/>
            <person name="Storesund J.E."/>
            <person name="Kallscheuer N."/>
            <person name="Luecker S."/>
            <person name="Lage O.M."/>
            <person name="Pohl T."/>
            <person name="Merkel B.J."/>
            <person name="Hornburger P."/>
            <person name="Mueller R.-W."/>
            <person name="Bruemmer F."/>
            <person name="Labrenz M."/>
            <person name="Spormann A.M."/>
            <person name="Op den Camp H."/>
            <person name="Overmann J."/>
            <person name="Amann R."/>
            <person name="Jetten M.S.M."/>
            <person name="Mascher T."/>
            <person name="Medema M.H."/>
            <person name="Devos D.P."/>
            <person name="Kaster A.-K."/>
            <person name="Ovreas L."/>
            <person name="Rohde M."/>
            <person name="Galperin M.Y."/>
            <person name="Jogler C."/>
        </authorList>
    </citation>
    <scope>NUCLEOTIDE SEQUENCE [LARGE SCALE GENOMIC DNA]</scope>
    <source>
        <strain evidence="1 2">Q31a</strain>
    </source>
</reference>
<dbReference type="AlphaFoldDB" id="A0A518GGS2"/>
<dbReference type="Proteomes" id="UP000318017">
    <property type="component" value="Chromosome"/>
</dbReference>
<sequence length="143" mass="15933">MTIGAFQGIHQNNYRQDNLWSNSPSRQLIGIRRISKEESSPLPSGPRTTLTAKLNALPKPANQYDLKNCNPPRKQGRIVAATKWSDDDLHSNAEKFLVQRRLKGSAWPAAAAKLKSIADGAKWFTLKNFSVNHVRGFDSGVLH</sequence>
<evidence type="ECO:0000313" key="1">
    <source>
        <dbReference type="EMBL" id="QDV27777.1"/>
    </source>
</evidence>
<dbReference type="KEGG" id="ahel:Q31a_61700"/>
<name>A0A518GGS2_9BACT</name>
<accession>A0A518GGS2</accession>
<gene>
    <name evidence="1" type="ORF">Q31a_61700</name>
</gene>
<evidence type="ECO:0000313" key="2">
    <source>
        <dbReference type="Proteomes" id="UP000318017"/>
    </source>
</evidence>